<name>A0A5B7J4P6_PORTR</name>
<reference evidence="1 2" key="1">
    <citation type="submission" date="2019-05" db="EMBL/GenBank/DDBJ databases">
        <title>Another draft genome of Portunus trituberculatus and its Hox gene families provides insights of decapod evolution.</title>
        <authorList>
            <person name="Jeong J.-H."/>
            <person name="Song I."/>
            <person name="Kim S."/>
            <person name="Choi T."/>
            <person name="Kim D."/>
            <person name="Ryu S."/>
            <person name="Kim W."/>
        </authorList>
    </citation>
    <scope>NUCLEOTIDE SEQUENCE [LARGE SCALE GENOMIC DNA]</scope>
    <source>
        <tissue evidence="1">Muscle</tissue>
    </source>
</reference>
<protein>
    <submittedName>
        <fullName evidence="1">Uncharacterized protein</fullName>
    </submittedName>
</protein>
<organism evidence="1 2">
    <name type="scientific">Portunus trituberculatus</name>
    <name type="common">Swimming crab</name>
    <name type="synonym">Neptunus trituberculatus</name>
    <dbReference type="NCBI Taxonomy" id="210409"/>
    <lineage>
        <taxon>Eukaryota</taxon>
        <taxon>Metazoa</taxon>
        <taxon>Ecdysozoa</taxon>
        <taxon>Arthropoda</taxon>
        <taxon>Crustacea</taxon>
        <taxon>Multicrustacea</taxon>
        <taxon>Malacostraca</taxon>
        <taxon>Eumalacostraca</taxon>
        <taxon>Eucarida</taxon>
        <taxon>Decapoda</taxon>
        <taxon>Pleocyemata</taxon>
        <taxon>Brachyura</taxon>
        <taxon>Eubrachyura</taxon>
        <taxon>Portunoidea</taxon>
        <taxon>Portunidae</taxon>
        <taxon>Portuninae</taxon>
        <taxon>Portunus</taxon>
    </lineage>
</organism>
<sequence length="9" mass="907">MSRTSGGPD</sequence>
<comment type="caution">
    <text evidence="1">The sequence shown here is derived from an EMBL/GenBank/DDBJ whole genome shotgun (WGS) entry which is preliminary data.</text>
</comment>
<gene>
    <name evidence="1" type="ORF">E2C01_083445</name>
</gene>
<keyword evidence="2" id="KW-1185">Reference proteome</keyword>
<accession>A0A5B7J4P6</accession>
<dbReference type="EMBL" id="VSRR010078103">
    <property type="protein sequence ID" value="MPC88537.1"/>
    <property type="molecule type" value="Genomic_DNA"/>
</dbReference>
<evidence type="ECO:0000313" key="1">
    <source>
        <dbReference type="EMBL" id="MPC88537.1"/>
    </source>
</evidence>
<evidence type="ECO:0000313" key="2">
    <source>
        <dbReference type="Proteomes" id="UP000324222"/>
    </source>
</evidence>
<dbReference type="Proteomes" id="UP000324222">
    <property type="component" value="Unassembled WGS sequence"/>
</dbReference>
<proteinExistence type="predicted"/>